<dbReference type="OrthoDB" id="7745874at2"/>
<gene>
    <name evidence="2" type="ORF">XM53_04490</name>
</gene>
<dbReference type="RefSeq" id="WP_057790719.1">
    <property type="nucleotide sequence ID" value="NZ_LAXJ01000003.1"/>
</dbReference>
<keyword evidence="1" id="KW-0732">Signal</keyword>
<protein>
    <submittedName>
        <fullName evidence="2">Uncharacterized protein</fullName>
    </submittedName>
</protein>
<keyword evidence="3" id="KW-1185">Reference proteome</keyword>
<dbReference type="Proteomes" id="UP000051295">
    <property type="component" value="Unassembled WGS sequence"/>
</dbReference>
<dbReference type="STRING" id="1641875.XM53_04490"/>
<organism evidence="2 3">
    <name type="scientific">Roseovarius atlanticus</name>
    <dbReference type="NCBI Taxonomy" id="1641875"/>
    <lineage>
        <taxon>Bacteria</taxon>
        <taxon>Pseudomonadati</taxon>
        <taxon>Pseudomonadota</taxon>
        <taxon>Alphaproteobacteria</taxon>
        <taxon>Rhodobacterales</taxon>
        <taxon>Roseobacteraceae</taxon>
        <taxon>Roseovarius</taxon>
    </lineage>
</organism>
<evidence type="ECO:0000256" key="1">
    <source>
        <dbReference type="SAM" id="SignalP"/>
    </source>
</evidence>
<dbReference type="AlphaFoldDB" id="A0A0T5NY35"/>
<name>A0A0T5NY35_9RHOB</name>
<accession>A0A0T5NY35</accession>
<dbReference type="EMBL" id="LAXJ01000003">
    <property type="protein sequence ID" value="KRS13829.1"/>
    <property type="molecule type" value="Genomic_DNA"/>
</dbReference>
<reference evidence="2 3" key="1">
    <citation type="submission" date="2015-04" db="EMBL/GenBank/DDBJ databases">
        <title>The draft genome sequence of Roseovarius sp.R12b.</title>
        <authorList>
            <person name="Li G."/>
            <person name="Lai Q."/>
            <person name="Shao Z."/>
            <person name="Yan P."/>
        </authorList>
    </citation>
    <scope>NUCLEOTIDE SEQUENCE [LARGE SCALE GENOMIC DNA]</scope>
    <source>
        <strain evidence="2 3">R12B</strain>
    </source>
</reference>
<evidence type="ECO:0000313" key="3">
    <source>
        <dbReference type="Proteomes" id="UP000051295"/>
    </source>
</evidence>
<feature type="chain" id="PRO_5006664042" evidence="1">
    <location>
        <begin position="25"/>
        <end position="80"/>
    </location>
</feature>
<proteinExistence type="predicted"/>
<dbReference type="PATRIC" id="fig|1641875.4.peg.2909"/>
<comment type="caution">
    <text evidence="2">The sequence shown here is derived from an EMBL/GenBank/DDBJ whole genome shotgun (WGS) entry which is preliminary data.</text>
</comment>
<sequence>MKRTLLPLVVTLGLAAATTGAAQAACYAEYKAKRDTPFELIYEVAQVSGPCTVANATAQLGARLAGQGLTLLKVLSVREG</sequence>
<feature type="signal peptide" evidence="1">
    <location>
        <begin position="1"/>
        <end position="24"/>
    </location>
</feature>
<evidence type="ECO:0000313" key="2">
    <source>
        <dbReference type="EMBL" id="KRS13829.1"/>
    </source>
</evidence>